<dbReference type="EMBL" id="AJVK01010364">
    <property type="status" value="NOT_ANNOTATED_CDS"/>
    <property type="molecule type" value="Genomic_DNA"/>
</dbReference>
<reference evidence="9" key="1">
    <citation type="submission" date="2022-08" db="UniProtKB">
        <authorList>
            <consortium name="EnsemblMetazoa"/>
        </authorList>
    </citation>
    <scope>IDENTIFICATION</scope>
    <source>
        <strain evidence="9">Israel</strain>
    </source>
</reference>
<dbReference type="InterPro" id="IPR042859">
    <property type="entry name" value="NOL11"/>
</dbReference>
<evidence type="ECO:0000313" key="10">
    <source>
        <dbReference type="Proteomes" id="UP000092462"/>
    </source>
</evidence>
<dbReference type="PANTHER" id="PTHR15633:SF2">
    <property type="entry name" value="NUCLEOLAR PROTEIN 11"/>
    <property type="match status" value="1"/>
</dbReference>
<keyword evidence="6" id="KW-0539">Nucleus</keyword>
<dbReference type="Pfam" id="PF08168">
    <property type="entry name" value="NOL11_N"/>
    <property type="match status" value="1"/>
</dbReference>
<evidence type="ECO:0000259" key="7">
    <source>
        <dbReference type="Pfam" id="PF08168"/>
    </source>
</evidence>
<evidence type="ECO:0000313" key="9">
    <source>
        <dbReference type="EnsemblMetazoa" id="PPAI001294-PA"/>
    </source>
</evidence>
<feature type="domain" description="Nucleolar protein 11 C-terminal" evidence="8">
    <location>
        <begin position="287"/>
        <end position="428"/>
    </location>
</feature>
<accession>A0A1B0D1S1</accession>
<dbReference type="VEuPathDB" id="VectorBase:PPAPM1_012284"/>
<evidence type="ECO:0000259" key="8">
    <source>
        <dbReference type="Pfam" id="PF20998"/>
    </source>
</evidence>
<name>A0A1B0D1S1_PHLPP</name>
<dbReference type="InterPro" id="IPR012584">
    <property type="entry name" value="NOL11_N"/>
</dbReference>
<feature type="domain" description="Nucleolar protein 11 N-terminal" evidence="7">
    <location>
        <begin position="10"/>
        <end position="110"/>
    </location>
</feature>
<dbReference type="AlphaFoldDB" id="A0A1B0D1S1"/>
<keyword evidence="2" id="KW-0698">rRNA processing</keyword>
<dbReference type="Pfam" id="PF20998">
    <property type="entry name" value="Nol11_C"/>
    <property type="match status" value="2"/>
</dbReference>
<keyword evidence="4" id="KW-0010">Activator</keyword>
<evidence type="ECO:0000256" key="1">
    <source>
        <dbReference type="ARBA" id="ARBA00004604"/>
    </source>
</evidence>
<proteinExistence type="predicted"/>
<sequence length="428" mass="49177">MDVQSDELCNKRIFRKGLTLEKEAEDGPGQFIAMLNAVSVEHPLSVVSVSSDYLAIYGANAGQEGSSLILYNLHFNVVQAKQFLNNSSISVVDSNILLAAGQTLAVVPFRISRAQLADMVGSQRSPQGITEVDKDYINEEDELEQAIEWDSQKFQFEDEPEEKIVQRVRSKRYLSRVTSEAEIEEKLSVMKRRDFVVEFVERDGQKELDVKVFSNPHASSFSREEFELLARELEASGASEFEISSKMISLAISGNAIDEAVNCLRRYSCIPERKLVDCLVHAVTKKNWDFMRVVFSVDFSHQLLVEELRSQLSVEFVNPLLKRLLKFLESSELEERPRIGGRIWDGDEKMLEWFTAILDAHYHHLVMCGDPEIEKSLKLWRKVLCRYWNGICEMKNFSPILYSISQNRAMTERQNTSKWYSIETVQLY</sequence>
<keyword evidence="5" id="KW-0804">Transcription</keyword>
<dbReference type="PANTHER" id="PTHR15633">
    <property type="entry name" value="NUCLEOLAR PROTEIN 11"/>
    <property type="match status" value="1"/>
</dbReference>
<dbReference type="EnsemblMetazoa" id="PPAI001294-RA">
    <property type="protein sequence ID" value="PPAI001294-PA"/>
    <property type="gene ID" value="PPAI001294"/>
</dbReference>
<feature type="domain" description="Nucleolar protein 11 C-terminal" evidence="8">
    <location>
        <begin position="226"/>
        <end position="283"/>
    </location>
</feature>
<dbReference type="VEuPathDB" id="VectorBase:PPAI001294"/>
<dbReference type="InterPro" id="IPR048897">
    <property type="entry name" value="Nol11_C"/>
</dbReference>
<organism evidence="9 10">
    <name type="scientific">Phlebotomus papatasi</name>
    <name type="common">Sandfly</name>
    <dbReference type="NCBI Taxonomy" id="29031"/>
    <lineage>
        <taxon>Eukaryota</taxon>
        <taxon>Metazoa</taxon>
        <taxon>Ecdysozoa</taxon>
        <taxon>Arthropoda</taxon>
        <taxon>Hexapoda</taxon>
        <taxon>Insecta</taxon>
        <taxon>Pterygota</taxon>
        <taxon>Neoptera</taxon>
        <taxon>Endopterygota</taxon>
        <taxon>Diptera</taxon>
        <taxon>Nematocera</taxon>
        <taxon>Psychodoidea</taxon>
        <taxon>Psychodidae</taxon>
        <taxon>Phlebotomus</taxon>
        <taxon>Phlebotomus</taxon>
    </lineage>
</organism>
<evidence type="ECO:0000256" key="3">
    <source>
        <dbReference type="ARBA" id="ARBA00023015"/>
    </source>
</evidence>
<dbReference type="GO" id="GO:0005730">
    <property type="term" value="C:nucleolus"/>
    <property type="evidence" value="ECO:0007669"/>
    <property type="project" value="UniProtKB-SubCell"/>
</dbReference>
<dbReference type="GO" id="GO:0030490">
    <property type="term" value="P:maturation of SSU-rRNA"/>
    <property type="evidence" value="ECO:0007669"/>
    <property type="project" value="InterPro"/>
</dbReference>
<protein>
    <submittedName>
        <fullName evidence="9">Uncharacterized protein</fullName>
    </submittedName>
</protein>
<keyword evidence="3" id="KW-0805">Transcription regulation</keyword>
<evidence type="ECO:0000256" key="5">
    <source>
        <dbReference type="ARBA" id="ARBA00023163"/>
    </source>
</evidence>
<evidence type="ECO:0000256" key="2">
    <source>
        <dbReference type="ARBA" id="ARBA00022552"/>
    </source>
</evidence>
<dbReference type="Proteomes" id="UP000092462">
    <property type="component" value="Unassembled WGS sequence"/>
</dbReference>
<evidence type="ECO:0000256" key="6">
    <source>
        <dbReference type="ARBA" id="ARBA00023242"/>
    </source>
</evidence>
<comment type="subcellular location">
    <subcellularLocation>
        <location evidence="1">Nucleus</location>
        <location evidence="1">Nucleolus</location>
    </subcellularLocation>
</comment>
<dbReference type="GO" id="GO:0003723">
    <property type="term" value="F:RNA binding"/>
    <property type="evidence" value="ECO:0007669"/>
    <property type="project" value="TreeGrafter"/>
</dbReference>
<evidence type="ECO:0000256" key="4">
    <source>
        <dbReference type="ARBA" id="ARBA00023159"/>
    </source>
</evidence>
<keyword evidence="10" id="KW-1185">Reference proteome</keyword>